<dbReference type="SUPFAM" id="SSF75217">
    <property type="entry name" value="alpha/beta knot"/>
    <property type="match status" value="1"/>
</dbReference>
<proteinExistence type="predicted"/>
<dbReference type="Proteomes" id="UP001243717">
    <property type="component" value="Unassembled WGS sequence"/>
</dbReference>
<dbReference type="InterPro" id="IPR004441">
    <property type="entry name" value="rRNA_MeTrfase_TrmH"/>
</dbReference>
<dbReference type="PANTHER" id="PTHR46429">
    <property type="entry name" value="23S RRNA (GUANOSINE-2'-O-)-METHYLTRANSFERASE RLMB"/>
    <property type="match status" value="1"/>
</dbReference>
<evidence type="ECO:0000313" key="6">
    <source>
        <dbReference type="Proteomes" id="UP001243717"/>
    </source>
</evidence>
<dbReference type="Pfam" id="PF00588">
    <property type="entry name" value="SpoU_methylase"/>
    <property type="match status" value="1"/>
</dbReference>
<keyword evidence="1" id="KW-0489">Methyltransferase</keyword>
<dbReference type="RefSeq" id="WP_308986455.1">
    <property type="nucleotide sequence ID" value="NZ_JARXIC010000042.1"/>
</dbReference>
<sequence length="189" mass="20496">MGRNSIHKIKRPPRHSKGPTIVHIENEDDLFDLIERTENPLILVLEGVQDPHNLGACLRSASGAGVTAVLAPVKGACGITPTVRDISCGGADDVPFLRIKNIGMLLRKFHERRIQIVGTSDQGSEMLYDVDFDQPTALVLGSEGWGIRKVTGDLCDHLISIPMAGTVDCLNVSVSAGVCLYEAVRQRMK</sequence>
<reference evidence="5 6" key="1">
    <citation type="submission" date="2023-04" db="EMBL/GenBank/DDBJ databases">
        <title>A novel bacteria isolated from coastal sediment.</title>
        <authorList>
            <person name="Liu X.-J."/>
            <person name="Du Z.-J."/>
        </authorList>
    </citation>
    <scope>NUCLEOTIDE SEQUENCE [LARGE SCALE GENOMIC DNA]</scope>
    <source>
        <strain evidence="5 6">SDUM461004</strain>
    </source>
</reference>
<organism evidence="5 6">
    <name type="scientific">Thalassobacterium sedimentorum</name>
    <dbReference type="NCBI Taxonomy" id="3041258"/>
    <lineage>
        <taxon>Bacteria</taxon>
        <taxon>Pseudomonadati</taxon>
        <taxon>Verrucomicrobiota</taxon>
        <taxon>Opitutia</taxon>
        <taxon>Puniceicoccales</taxon>
        <taxon>Coraliomargaritaceae</taxon>
        <taxon>Thalassobacterium</taxon>
    </lineage>
</organism>
<evidence type="ECO:0000256" key="2">
    <source>
        <dbReference type="ARBA" id="ARBA00022679"/>
    </source>
</evidence>
<dbReference type="NCBIfam" id="TIGR00186">
    <property type="entry name" value="rRNA_methyl_3"/>
    <property type="match status" value="1"/>
</dbReference>
<evidence type="ECO:0000256" key="1">
    <source>
        <dbReference type="ARBA" id="ARBA00022603"/>
    </source>
</evidence>
<dbReference type="Gene3D" id="3.40.1280.10">
    <property type="match status" value="1"/>
</dbReference>
<accession>A0ABU1AQH2</accession>
<feature type="region of interest" description="Disordered" evidence="3">
    <location>
        <begin position="1"/>
        <end position="20"/>
    </location>
</feature>
<feature type="compositionally biased region" description="Basic residues" evidence="3">
    <location>
        <begin position="1"/>
        <end position="17"/>
    </location>
</feature>
<feature type="domain" description="tRNA/rRNA methyltransferase SpoU type" evidence="4">
    <location>
        <begin position="41"/>
        <end position="181"/>
    </location>
</feature>
<evidence type="ECO:0000256" key="3">
    <source>
        <dbReference type="SAM" id="MobiDB-lite"/>
    </source>
</evidence>
<dbReference type="PANTHER" id="PTHR46429:SF1">
    <property type="entry name" value="23S RRNA (GUANOSINE-2'-O-)-METHYLTRANSFERASE RLMB"/>
    <property type="match status" value="1"/>
</dbReference>
<dbReference type="InterPro" id="IPR029028">
    <property type="entry name" value="Alpha/beta_knot_MTases"/>
</dbReference>
<dbReference type="InterPro" id="IPR001537">
    <property type="entry name" value="SpoU_MeTrfase"/>
</dbReference>
<comment type="caution">
    <text evidence="5">The sequence shown here is derived from an EMBL/GenBank/DDBJ whole genome shotgun (WGS) entry which is preliminary data.</text>
</comment>
<dbReference type="CDD" id="cd18103">
    <property type="entry name" value="SpoU-like_RlmB"/>
    <property type="match status" value="1"/>
</dbReference>
<protein>
    <submittedName>
        <fullName evidence="5">23S rRNA (Guanosine(2251)-2'-O)-methyltransferase RlmB</fullName>
    </submittedName>
</protein>
<evidence type="ECO:0000313" key="5">
    <source>
        <dbReference type="EMBL" id="MDQ8196011.1"/>
    </source>
</evidence>
<keyword evidence="6" id="KW-1185">Reference proteome</keyword>
<dbReference type="EMBL" id="JARXIC010000042">
    <property type="protein sequence ID" value="MDQ8196011.1"/>
    <property type="molecule type" value="Genomic_DNA"/>
</dbReference>
<evidence type="ECO:0000259" key="4">
    <source>
        <dbReference type="Pfam" id="PF00588"/>
    </source>
</evidence>
<gene>
    <name evidence="5" type="primary">rlmB</name>
    <name evidence="5" type="ORF">QEH59_16365</name>
</gene>
<keyword evidence="2" id="KW-0808">Transferase</keyword>
<name>A0ABU1AQH2_9BACT</name>
<dbReference type="InterPro" id="IPR029026">
    <property type="entry name" value="tRNA_m1G_MTases_N"/>
</dbReference>